<reference evidence="2" key="2">
    <citation type="submission" date="2023-01" db="EMBL/GenBank/DDBJ databases">
        <title>Gilvimarinus xylanilyticus HB14 isolated from Caulerpa lentillifera aquaculture base in Hainan, China.</title>
        <authorList>
            <person name="Zhang Y.-J."/>
        </authorList>
    </citation>
    <scope>NUCLEOTIDE SEQUENCE</scope>
    <source>
        <strain evidence="2">HB14</strain>
    </source>
</reference>
<dbReference type="RefSeq" id="WP_253968655.1">
    <property type="nucleotide sequence ID" value="NZ_JAMFTH010000005.1"/>
</dbReference>
<feature type="transmembrane region" description="Helical" evidence="1">
    <location>
        <begin position="28"/>
        <end position="56"/>
    </location>
</feature>
<dbReference type="EMBL" id="JAMFTH010000005">
    <property type="protein sequence ID" value="MCP8900361.1"/>
    <property type="molecule type" value="Genomic_DNA"/>
</dbReference>
<accession>A0A9X2I1E5</accession>
<gene>
    <name evidence="2" type="ORF">M6D89_13735</name>
</gene>
<organism evidence="2 3">
    <name type="scientific">Gilvimarinus xylanilyticus</name>
    <dbReference type="NCBI Taxonomy" id="2944139"/>
    <lineage>
        <taxon>Bacteria</taxon>
        <taxon>Pseudomonadati</taxon>
        <taxon>Pseudomonadota</taxon>
        <taxon>Gammaproteobacteria</taxon>
        <taxon>Cellvibrionales</taxon>
        <taxon>Cellvibrionaceae</taxon>
        <taxon>Gilvimarinus</taxon>
    </lineage>
</organism>
<evidence type="ECO:0000313" key="3">
    <source>
        <dbReference type="Proteomes" id="UP001139319"/>
    </source>
</evidence>
<evidence type="ECO:0000256" key="1">
    <source>
        <dbReference type="SAM" id="Phobius"/>
    </source>
</evidence>
<name>A0A9X2I1E5_9GAMM</name>
<dbReference type="Proteomes" id="UP001139319">
    <property type="component" value="Unassembled WGS sequence"/>
</dbReference>
<keyword evidence="1" id="KW-0472">Membrane</keyword>
<keyword evidence="1" id="KW-1133">Transmembrane helix</keyword>
<proteinExistence type="predicted"/>
<keyword evidence="3" id="KW-1185">Reference proteome</keyword>
<dbReference type="AlphaFoldDB" id="A0A9X2I1E5"/>
<protein>
    <submittedName>
        <fullName evidence="2">Uncharacterized protein</fullName>
    </submittedName>
</protein>
<keyword evidence="1" id="KW-0812">Transmembrane</keyword>
<sequence>MKKLNDMPWWAYIGLTGIRSRDAAIQQLIVLLMVSFVIVVASAVSGNYLAGLVFLLPVWQWTAMKWADKHSAWPSQNI</sequence>
<comment type="caution">
    <text evidence="2">The sequence shown here is derived from an EMBL/GenBank/DDBJ whole genome shotgun (WGS) entry which is preliminary data.</text>
</comment>
<reference evidence="2" key="1">
    <citation type="submission" date="2022-05" db="EMBL/GenBank/DDBJ databases">
        <authorList>
            <person name="Sun H.-N."/>
        </authorList>
    </citation>
    <scope>NUCLEOTIDE SEQUENCE</scope>
    <source>
        <strain evidence="2">HB14</strain>
    </source>
</reference>
<evidence type="ECO:0000313" key="2">
    <source>
        <dbReference type="EMBL" id="MCP8900361.1"/>
    </source>
</evidence>